<gene>
    <name evidence="3" type="ORF">ACHIPV_29985</name>
    <name evidence="2" type="ORF">ACHIRB_17695</name>
</gene>
<evidence type="ECO:0000313" key="3">
    <source>
        <dbReference type="EMBL" id="MFH5246056.1"/>
    </source>
</evidence>
<organism evidence="2 5">
    <name type="scientific">Antrihabitans spumae</name>
    <dbReference type="NCBI Taxonomy" id="3373370"/>
    <lineage>
        <taxon>Bacteria</taxon>
        <taxon>Bacillati</taxon>
        <taxon>Actinomycetota</taxon>
        <taxon>Actinomycetes</taxon>
        <taxon>Mycobacteriales</taxon>
        <taxon>Nocardiaceae</taxon>
        <taxon>Antrihabitans</taxon>
    </lineage>
</organism>
<evidence type="ECO:0000256" key="1">
    <source>
        <dbReference type="SAM" id="MobiDB-lite"/>
    </source>
</evidence>
<name>A0ABW7K5T8_9NOCA</name>
<feature type="region of interest" description="Disordered" evidence="1">
    <location>
        <begin position="34"/>
        <end position="56"/>
    </location>
</feature>
<protein>
    <submittedName>
        <fullName evidence="2">Uncharacterized protein</fullName>
    </submittedName>
</protein>
<evidence type="ECO:0000313" key="5">
    <source>
        <dbReference type="Proteomes" id="UP001609219"/>
    </source>
</evidence>
<dbReference type="EMBL" id="JBIMSP010000136">
    <property type="protein sequence ID" value="MFH5246056.1"/>
    <property type="molecule type" value="Genomic_DNA"/>
</dbReference>
<dbReference type="Proteomes" id="UP001609176">
    <property type="component" value="Unassembled WGS sequence"/>
</dbReference>
<dbReference type="RefSeq" id="WP_395126717.1">
    <property type="nucleotide sequence ID" value="NZ_JBIMSN010000077.1"/>
</dbReference>
<keyword evidence="5" id="KW-1185">Reference proteome</keyword>
<comment type="caution">
    <text evidence="2">The sequence shown here is derived from an EMBL/GenBank/DDBJ whole genome shotgun (WGS) entry which is preliminary data.</text>
</comment>
<evidence type="ECO:0000313" key="4">
    <source>
        <dbReference type="Proteomes" id="UP001609176"/>
    </source>
</evidence>
<proteinExistence type="predicted"/>
<sequence length="56" mass="5938">MISHDGMGCVAALDVDTGTLTLVHSGALARMNNKPETPRVIPLGAIESVEPQNPRR</sequence>
<dbReference type="Proteomes" id="UP001609219">
    <property type="component" value="Unassembled WGS sequence"/>
</dbReference>
<evidence type="ECO:0000313" key="2">
    <source>
        <dbReference type="EMBL" id="MFH5230392.1"/>
    </source>
</evidence>
<accession>A0ABW7K5T8</accession>
<reference evidence="4 5" key="1">
    <citation type="submission" date="2024-10" db="EMBL/GenBank/DDBJ databases">
        <authorList>
            <person name="Riesco R."/>
        </authorList>
    </citation>
    <scope>NUCLEOTIDE SEQUENCE [LARGE SCALE GENOMIC DNA]</scope>
    <source>
        <strain evidence="3 4">NCIMB 15448</strain>
        <strain evidence="2 5">NCIMB 15450</strain>
    </source>
</reference>
<dbReference type="EMBL" id="JBIMSN010000077">
    <property type="protein sequence ID" value="MFH5230392.1"/>
    <property type="molecule type" value="Genomic_DNA"/>
</dbReference>